<sequence length="195" mass="22868">MVISIQQLLDKYKDYVDPKGKIRRDVESGKLFHIVRGLYETDRNVDGSYLAQFIYGPSYLSFEYALSKYGLIPEAVFRTYTCASFGKRRRKHYANAFGDYLYRDVPKRVYPYGFKIVVQGNYCYHIATPEKALCDKLYAVEPVASMKAFKALLFEDLRIDEEEFDKLDKVFIRKIAPLYKKRNLNWLAKMVEEAS</sequence>
<protein>
    <submittedName>
        <fullName evidence="1">Uncharacterized protein</fullName>
    </submittedName>
</protein>
<accession>A0A9D9DFT5</accession>
<evidence type="ECO:0000313" key="2">
    <source>
        <dbReference type="Proteomes" id="UP000823634"/>
    </source>
</evidence>
<reference evidence="1" key="2">
    <citation type="journal article" date="2021" name="PeerJ">
        <title>Extensive microbial diversity within the chicken gut microbiome revealed by metagenomics and culture.</title>
        <authorList>
            <person name="Gilroy R."/>
            <person name="Ravi A."/>
            <person name="Getino M."/>
            <person name="Pursley I."/>
            <person name="Horton D.L."/>
            <person name="Alikhan N.F."/>
            <person name="Baker D."/>
            <person name="Gharbi K."/>
            <person name="Hall N."/>
            <person name="Watson M."/>
            <person name="Adriaenssens E.M."/>
            <person name="Foster-Nyarko E."/>
            <person name="Jarju S."/>
            <person name="Secka A."/>
            <person name="Antonio M."/>
            <person name="Oren A."/>
            <person name="Chaudhuri R.R."/>
            <person name="La Ragione R."/>
            <person name="Hildebrand F."/>
            <person name="Pallen M.J."/>
        </authorList>
    </citation>
    <scope>NUCLEOTIDE SEQUENCE</scope>
    <source>
        <strain evidence="1">17113</strain>
    </source>
</reference>
<gene>
    <name evidence="1" type="ORF">IAC61_06005</name>
</gene>
<comment type="caution">
    <text evidence="1">The sequence shown here is derived from an EMBL/GenBank/DDBJ whole genome shotgun (WGS) entry which is preliminary data.</text>
</comment>
<organism evidence="1 2">
    <name type="scientific">Candidatus Alloenteromonas pullistercoris</name>
    <dbReference type="NCBI Taxonomy" id="2840785"/>
    <lineage>
        <taxon>Bacteria</taxon>
        <taxon>Bacillati</taxon>
        <taxon>Bacillota</taxon>
        <taxon>Bacillota incertae sedis</taxon>
        <taxon>Candidatus Alloenteromonas</taxon>
    </lineage>
</organism>
<dbReference type="EMBL" id="JADINA010000039">
    <property type="protein sequence ID" value="MBO8426842.1"/>
    <property type="molecule type" value="Genomic_DNA"/>
</dbReference>
<dbReference type="AlphaFoldDB" id="A0A9D9DFT5"/>
<reference evidence="1" key="1">
    <citation type="submission" date="2020-10" db="EMBL/GenBank/DDBJ databases">
        <authorList>
            <person name="Gilroy R."/>
        </authorList>
    </citation>
    <scope>NUCLEOTIDE SEQUENCE</scope>
    <source>
        <strain evidence="1">17113</strain>
    </source>
</reference>
<name>A0A9D9DFT5_9FIRM</name>
<evidence type="ECO:0000313" key="1">
    <source>
        <dbReference type="EMBL" id="MBO8426842.1"/>
    </source>
</evidence>
<proteinExistence type="predicted"/>
<dbReference type="Proteomes" id="UP000823634">
    <property type="component" value="Unassembled WGS sequence"/>
</dbReference>